<dbReference type="GO" id="GO:0005829">
    <property type="term" value="C:cytosol"/>
    <property type="evidence" value="ECO:0007669"/>
    <property type="project" value="TreeGrafter"/>
</dbReference>
<evidence type="ECO:0000256" key="1">
    <source>
        <dbReference type="ARBA" id="ARBA00001974"/>
    </source>
</evidence>
<protein>
    <recommendedName>
        <fullName evidence="8">5-taurinomethyluridine-[tRNA] synthase subunit MTO1, mitochondrial</fullName>
    </recommendedName>
    <alternativeName>
        <fullName evidence="9">Mitochondrial tRNA translation optimization 1</fullName>
    </alternativeName>
    <alternativeName>
        <fullName evidence="10">Protein MTO1 homolog, mitochondrial</fullName>
    </alternativeName>
</protein>
<evidence type="ECO:0000256" key="11">
    <source>
        <dbReference type="SAM" id="MobiDB-lite"/>
    </source>
</evidence>
<dbReference type="HAMAP" id="MF_00129">
    <property type="entry name" value="MnmG_GidA"/>
    <property type="match status" value="1"/>
</dbReference>
<comment type="caution">
    <text evidence="13">The sequence shown here is derived from an EMBL/GenBank/DDBJ whole genome shotgun (WGS) entry which is preliminary data.</text>
</comment>
<comment type="function">
    <text evidence="6">Component of the GTPBP3-MTO1 complex that catalyzes the 5-taurinomethyluridine (taum(5)U) modification at the 34th wobble position (U34) of mitochondrial tRNAs (mt-tRNAs), which plays a role in mt-tRNA decoding and mitochondrial translation. Taum(5)U formation on mammalian mt-tRNA requires the presence of both GTPBP3-mediated GTPase activity and MTO1 catalytic activity.</text>
</comment>
<keyword evidence="3" id="KW-0285">Flavoprotein</keyword>
<feature type="domain" description="tRNA uridine 5-carboxymethylaminomethyl modification enzyme C-terminal subdomain" evidence="12">
    <location>
        <begin position="595"/>
        <end position="667"/>
    </location>
</feature>
<dbReference type="Pfam" id="PF13932">
    <property type="entry name" value="SAM_GIDA_C"/>
    <property type="match status" value="1"/>
</dbReference>
<comment type="cofactor">
    <cofactor evidence="1">
        <name>FAD</name>
        <dbReference type="ChEBI" id="CHEBI:57692"/>
    </cofactor>
</comment>
<dbReference type="Pfam" id="PF01134">
    <property type="entry name" value="GIDA"/>
    <property type="match status" value="1"/>
</dbReference>
<dbReference type="GO" id="GO:0070899">
    <property type="term" value="P:mitochondrial tRNA wobble uridine modification"/>
    <property type="evidence" value="ECO:0007669"/>
    <property type="project" value="UniProtKB-ARBA"/>
</dbReference>
<dbReference type="Pfam" id="PF21680">
    <property type="entry name" value="GIDA_C_1st"/>
    <property type="match status" value="1"/>
</dbReference>
<evidence type="ECO:0000256" key="9">
    <source>
        <dbReference type="ARBA" id="ARBA00079308"/>
    </source>
</evidence>
<dbReference type="FunFam" id="1.10.150.570:FF:000001">
    <property type="entry name" value="tRNA uridine 5-carboxymethylaminomethyl modification enzyme MnmG"/>
    <property type="match status" value="1"/>
</dbReference>
<dbReference type="GO" id="GO:0005739">
    <property type="term" value="C:mitochondrion"/>
    <property type="evidence" value="ECO:0007669"/>
    <property type="project" value="GOC"/>
</dbReference>
<dbReference type="PROSITE" id="PS01281">
    <property type="entry name" value="GIDA_2"/>
    <property type="match status" value="1"/>
</dbReference>
<dbReference type="Proteomes" id="UP000536260">
    <property type="component" value="Unassembled WGS sequence"/>
</dbReference>
<dbReference type="Gene3D" id="1.10.150.570">
    <property type="entry name" value="GidA associated domain, C-terminal subdomain"/>
    <property type="match status" value="1"/>
</dbReference>
<evidence type="ECO:0000259" key="12">
    <source>
        <dbReference type="SMART" id="SM01228"/>
    </source>
</evidence>
<dbReference type="GO" id="GO:0030488">
    <property type="term" value="P:tRNA methylation"/>
    <property type="evidence" value="ECO:0007669"/>
    <property type="project" value="TreeGrafter"/>
</dbReference>
<dbReference type="InterPro" id="IPR036188">
    <property type="entry name" value="FAD/NAD-bd_sf"/>
</dbReference>
<sequence length="721" mass="79216">PGHRRAGSEAGAAAAAPRYEVVVIGGGHAGTEAAAAAARGGARTLLLTHRISTIGEMSCNPSFGGIGKGHLMREVDALDGLCGRVCDRSGVHYKVLNRSKGPAVWGLRAQIDRRRYRENMQKEILNTPLLTVHEASVEDLLLTEPEPDNPGKCRVTGVILGDGSTVHAGSVILTTGTFLRGMIFIGLEMHPAGRLGDQPAIGLAQTLERLGFAVGRLKTGTPPRLAKDTIDFSGLEERTADNPPVPFSFLSEAVWIKPEDQLSCYLTRTTLKAQEIIYNNLHLNNHVRETTRGPRYCPSLESKILRFPNRAHQVWLEPEGLESSVIYPQGMSMTLPPELQEQVIRSIPGLEKAKILQPGYGVQYDFLDPRQLTASLESRLVQCLFFAGQVNGTTGYEEAAAQGVIAGINACLRVHGKPPFIVSRTEGYVGVLIDDLTTLGTSEPYRMFTSRVEFRMSLRPDNADARLTHRGILSRWLLQGAALPGCRPLSHTPSVSAGFEEAGCVSQQRYEQAVKMRTALEDGIATLKSLQFSISKWSQLIPEVTISSSRRSPVSAFDVLQYPEANMELLARAIPEPLGKLAQWRKLAERLKIEAAYEWCVVNQQQEIEEVRRDEALQLPEDLDYFAIDASLSAEVREKLDSNRPQTIGAVSRIPGITPAAIVNLLRFVKTNHKMEKLKVLPQTGKYLPGKMYSKKATSQRQGLAEVSEEEPESTLVRTPL</sequence>
<dbReference type="InterPro" id="IPR049312">
    <property type="entry name" value="GIDA_C_N"/>
</dbReference>
<feature type="non-terminal residue" evidence="13">
    <location>
        <position position="721"/>
    </location>
</feature>
<dbReference type="InterPro" id="IPR040131">
    <property type="entry name" value="MnmG_N"/>
</dbReference>
<dbReference type="SUPFAM" id="SSF51905">
    <property type="entry name" value="FAD/NAD(P)-binding domain"/>
    <property type="match status" value="1"/>
</dbReference>
<dbReference type="PANTHER" id="PTHR11806:SF0">
    <property type="entry name" value="PROTEIN MTO1 HOMOLOG, MITOCHONDRIAL"/>
    <property type="match status" value="1"/>
</dbReference>
<dbReference type="FunFam" id="3.50.50.60:FF:000082">
    <property type="entry name" value="protein MTO1 homolog, mitochondrial isoform X1"/>
    <property type="match status" value="1"/>
</dbReference>
<keyword evidence="4" id="KW-0274">FAD</keyword>
<organism evidence="13 14">
    <name type="scientific">Syrrhaptes paradoxus</name>
    <name type="common">Pallas's sandgrouse</name>
    <dbReference type="NCBI Taxonomy" id="302527"/>
    <lineage>
        <taxon>Eukaryota</taxon>
        <taxon>Metazoa</taxon>
        <taxon>Chordata</taxon>
        <taxon>Craniata</taxon>
        <taxon>Vertebrata</taxon>
        <taxon>Euteleostomi</taxon>
        <taxon>Archelosauria</taxon>
        <taxon>Archosauria</taxon>
        <taxon>Dinosauria</taxon>
        <taxon>Saurischia</taxon>
        <taxon>Theropoda</taxon>
        <taxon>Coelurosauria</taxon>
        <taxon>Aves</taxon>
        <taxon>Neognathae</taxon>
        <taxon>Neoaves</taxon>
        <taxon>Columbimorphae</taxon>
        <taxon>Pterocliformes</taxon>
        <taxon>Pteroclidae</taxon>
        <taxon>Syrrhaptes</taxon>
    </lineage>
</organism>
<dbReference type="Gene3D" id="3.50.50.60">
    <property type="entry name" value="FAD/NAD(P)-binding domain"/>
    <property type="match status" value="2"/>
</dbReference>
<evidence type="ECO:0000256" key="8">
    <source>
        <dbReference type="ARBA" id="ARBA00068446"/>
    </source>
</evidence>
<feature type="non-terminal residue" evidence="13">
    <location>
        <position position="1"/>
    </location>
</feature>
<dbReference type="GO" id="GO:0050660">
    <property type="term" value="F:flavin adenine dinucleotide binding"/>
    <property type="evidence" value="ECO:0007669"/>
    <property type="project" value="InterPro"/>
</dbReference>
<evidence type="ECO:0000313" key="13">
    <source>
        <dbReference type="EMBL" id="NXT29033.1"/>
    </source>
</evidence>
<dbReference type="InterPro" id="IPR004416">
    <property type="entry name" value="MnmG"/>
</dbReference>
<dbReference type="PANTHER" id="PTHR11806">
    <property type="entry name" value="GLUCOSE INHIBITED DIVISION PROTEIN A"/>
    <property type="match status" value="1"/>
</dbReference>
<evidence type="ECO:0000256" key="6">
    <source>
        <dbReference type="ARBA" id="ARBA00056538"/>
    </source>
</evidence>
<evidence type="ECO:0000256" key="10">
    <source>
        <dbReference type="ARBA" id="ARBA00083348"/>
    </source>
</evidence>
<comment type="similarity">
    <text evidence="2">Belongs to the MnmG family.</text>
</comment>
<proteinExistence type="inferred from homology"/>
<evidence type="ECO:0000313" key="14">
    <source>
        <dbReference type="Proteomes" id="UP000536260"/>
    </source>
</evidence>
<dbReference type="InterPro" id="IPR002218">
    <property type="entry name" value="MnmG-rel"/>
</dbReference>
<dbReference type="PROSITE" id="PS01280">
    <property type="entry name" value="GIDA_1"/>
    <property type="match status" value="1"/>
</dbReference>
<evidence type="ECO:0000256" key="7">
    <source>
        <dbReference type="ARBA" id="ARBA00061980"/>
    </source>
</evidence>
<dbReference type="InterPro" id="IPR044920">
    <property type="entry name" value="MnmG_C_subdom_sf"/>
</dbReference>
<comment type="subunit">
    <text evidence="7">Homodimer; forms a dimer in the presence of potassium. Interacts with GTPBP3; forms the GTPBP3-MTO1 complex composed of homodimers of GTPBP3 and MTO1.</text>
</comment>
<feature type="region of interest" description="Disordered" evidence="11">
    <location>
        <begin position="698"/>
        <end position="721"/>
    </location>
</feature>
<dbReference type="FunFam" id="3.50.50.60:FF:000002">
    <property type="entry name" value="tRNA uridine 5-carboxymethylaminomethyl modification enzyme MnmG"/>
    <property type="match status" value="1"/>
</dbReference>
<dbReference type="SMART" id="SM01228">
    <property type="entry name" value="GIDA_assoc_3"/>
    <property type="match status" value="1"/>
</dbReference>
<dbReference type="InterPro" id="IPR020595">
    <property type="entry name" value="MnmG-rel_CS"/>
</dbReference>
<evidence type="ECO:0000256" key="5">
    <source>
        <dbReference type="ARBA" id="ARBA00051247"/>
    </source>
</evidence>
<dbReference type="InterPro" id="IPR047001">
    <property type="entry name" value="MnmG_C_subdom"/>
</dbReference>
<accession>A0A7L3BDC6</accession>
<evidence type="ECO:0000256" key="3">
    <source>
        <dbReference type="ARBA" id="ARBA00022630"/>
    </source>
</evidence>
<dbReference type="AlphaFoldDB" id="A0A7L3BDC6"/>
<evidence type="ECO:0000256" key="4">
    <source>
        <dbReference type="ARBA" id="ARBA00022827"/>
    </source>
</evidence>
<gene>
    <name evidence="13" type="primary">Mto1</name>
    <name evidence="13" type="ORF">SYRPAR_R04611</name>
</gene>
<evidence type="ECO:0000256" key="2">
    <source>
        <dbReference type="ARBA" id="ARBA00007653"/>
    </source>
</evidence>
<dbReference type="EMBL" id="VZTO01025306">
    <property type="protein sequence ID" value="NXT29033.1"/>
    <property type="molecule type" value="Genomic_DNA"/>
</dbReference>
<comment type="catalytic activity">
    <reaction evidence="5">
        <text>5,10-methylenetetrahydrofolate + uridine(34) in tRNA + taurine + GTP + A + H2O = 5-taurinomethyluridine(34) in tRNA + 7,8-dihydrofolate + GDP + AH2 + phosphate + H(+)</text>
        <dbReference type="Rhea" id="RHEA:83279"/>
        <dbReference type="Rhea" id="RHEA-COMP:11727"/>
        <dbReference type="Rhea" id="RHEA-COMP:11732"/>
        <dbReference type="ChEBI" id="CHEBI:12071"/>
        <dbReference type="ChEBI" id="CHEBI:13193"/>
        <dbReference type="ChEBI" id="CHEBI:15377"/>
        <dbReference type="ChEBI" id="CHEBI:15378"/>
        <dbReference type="ChEBI" id="CHEBI:17499"/>
        <dbReference type="ChEBI" id="CHEBI:37565"/>
        <dbReference type="ChEBI" id="CHEBI:43474"/>
        <dbReference type="ChEBI" id="CHEBI:57451"/>
        <dbReference type="ChEBI" id="CHEBI:58189"/>
        <dbReference type="ChEBI" id="CHEBI:65315"/>
        <dbReference type="ChEBI" id="CHEBI:87172"/>
        <dbReference type="ChEBI" id="CHEBI:507393"/>
    </reaction>
    <physiologicalReaction direction="left-to-right" evidence="5">
        <dbReference type="Rhea" id="RHEA:83280"/>
    </physiologicalReaction>
</comment>
<dbReference type="NCBIfam" id="TIGR00136">
    <property type="entry name" value="mnmG_gidA"/>
    <property type="match status" value="1"/>
</dbReference>
<name>A0A7L3BDC6_9AVES</name>
<dbReference type="InterPro" id="IPR026904">
    <property type="entry name" value="MnmG_C"/>
</dbReference>
<keyword evidence="14" id="KW-1185">Reference proteome</keyword>
<reference evidence="13 14" key="1">
    <citation type="submission" date="2019-09" db="EMBL/GenBank/DDBJ databases">
        <title>Bird 10,000 Genomes (B10K) Project - Family phase.</title>
        <authorList>
            <person name="Zhang G."/>
        </authorList>
    </citation>
    <scope>NUCLEOTIDE SEQUENCE [LARGE SCALE GENOMIC DNA]</scope>
    <source>
        <strain evidence="13">B10K-DU-003-42</strain>
        <tissue evidence="13">Mixed tissue sample</tissue>
    </source>
</reference>